<dbReference type="InterPro" id="IPR011468">
    <property type="entry name" value="DUF1574"/>
</dbReference>
<dbReference type="AlphaFoldDB" id="A0A2N0AGL0"/>
<dbReference type="Proteomes" id="UP000232145">
    <property type="component" value="Unassembled WGS sequence"/>
</dbReference>
<name>A0A2N0AGL0_9LEPT</name>
<dbReference type="OrthoDB" id="336739at2"/>
<evidence type="ECO:0000313" key="1">
    <source>
        <dbReference type="EMBL" id="PJZ83420.1"/>
    </source>
</evidence>
<proteinExistence type="predicted"/>
<evidence type="ECO:0000313" key="2">
    <source>
        <dbReference type="Proteomes" id="UP000232145"/>
    </source>
</evidence>
<sequence length="353" mass="41167">MLKARFLFYPVILLLFLFLVDSIFRIPYIQTIAKIDLTAVNYKAKSDFLEKLIVEKPGVNTPKTKKIMIILGSSRLLYFDHDELVSFYPDWDIYNLSSAVTTPAYYDFQLTKVLDAGIKPDLVVMETDPNQFNQNSVFKSSNLTYSFDLSYVLSNLSLFGKDHVSFYLGRKLFAVGTYKPYIDQMWKNYKNPYLDNAIGMHQATYDYILTHNGNGLSPIDNYMEKDSNSLQMTSHRTLDWLFASYVRSPMQFGFYEKILDRLKEEKIKTVIIWPLSSPDFEALMEKEALVKTWEKEIDQITKSRNFSILKLKNDPSYTCNAFADGGHVAKDCYRSLMRSILLEYFRKYEPNHL</sequence>
<gene>
    <name evidence="1" type="ORF">CH364_17290</name>
</gene>
<evidence type="ECO:0008006" key="3">
    <source>
        <dbReference type="Google" id="ProtNLM"/>
    </source>
</evidence>
<reference evidence="1 2" key="1">
    <citation type="submission" date="2017-07" db="EMBL/GenBank/DDBJ databases">
        <title>Leptospira spp. isolated from tropical soils.</title>
        <authorList>
            <person name="Thibeaux R."/>
            <person name="Iraola G."/>
            <person name="Ferres I."/>
            <person name="Bierque E."/>
            <person name="Girault D."/>
            <person name="Soupe-Gilbert M.-E."/>
            <person name="Picardeau M."/>
            <person name="Goarant C."/>
        </authorList>
    </citation>
    <scope>NUCLEOTIDE SEQUENCE [LARGE SCALE GENOMIC DNA]</scope>
    <source>
        <strain evidence="1 2">FH2-B-A1</strain>
    </source>
</reference>
<dbReference type="RefSeq" id="WP_100745007.1">
    <property type="nucleotide sequence ID" value="NZ_NPDX01000006.1"/>
</dbReference>
<accession>A0A2N0AGL0</accession>
<protein>
    <recommendedName>
        <fullName evidence="3">DUF1574 domain-containing protein</fullName>
    </recommendedName>
</protein>
<dbReference type="EMBL" id="NPDX01000006">
    <property type="protein sequence ID" value="PJZ83420.1"/>
    <property type="molecule type" value="Genomic_DNA"/>
</dbReference>
<keyword evidence="2" id="KW-1185">Reference proteome</keyword>
<dbReference type="Pfam" id="PF07611">
    <property type="entry name" value="DUF1574"/>
    <property type="match status" value="1"/>
</dbReference>
<comment type="caution">
    <text evidence="1">The sequence shown here is derived from an EMBL/GenBank/DDBJ whole genome shotgun (WGS) entry which is preliminary data.</text>
</comment>
<organism evidence="1 2">
    <name type="scientific">Leptospira harrisiae</name>
    <dbReference type="NCBI Taxonomy" id="2023189"/>
    <lineage>
        <taxon>Bacteria</taxon>
        <taxon>Pseudomonadati</taxon>
        <taxon>Spirochaetota</taxon>
        <taxon>Spirochaetia</taxon>
        <taxon>Leptospirales</taxon>
        <taxon>Leptospiraceae</taxon>
        <taxon>Leptospira</taxon>
    </lineage>
</organism>